<evidence type="ECO:0000256" key="4">
    <source>
        <dbReference type="ARBA" id="ARBA00023002"/>
    </source>
</evidence>
<keyword evidence="6" id="KW-0503">Monooxygenase</keyword>
<dbReference type="GO" id="GO:0004497">
    <property type="term" value="F:monooxygenase activity"/>
    <property type="evidence" value="ECO:0007669"/>
    <property type="project" value="UniProtKB-KW"/>
</dbReference>
<evidence type="ECO:0000256" key="2">
    <source>
        <dbReference type="ARBA" id="ARBA00022617"/>
    </source>
</evidence>
<keyword evidence="4" id="KW-0560">Oxidoreductase</keyword>
<dbReference type="HOGENOM" id="CLU_645029_0_0_5"/>
<name>C6B8D4_RHILS</name>
<dbReference type="Proteomes" id="UP000002256">
    <property type="component" value="Plasmid pR132503"/>
</dbReference>
<accession>C6B8D4</accession>
<dbReference type="PANTHER" id="PTHR24291">
    <property type="entry name" value="CYTOCHROME P450 FAMILY 4"/>
    <property type="match status" value="1"/>
</dbReference>
<dbReference type="GO" id="GO:0016705">
    <property type="term" value="F:oxidoreductase activity, acting on paired donors, with incorporation or reduction of molecular oxygen"/>
    <property type="evidence" value="ECO:0007669"/>
    <property type="project" value="InterPro"/>
</dbReference>
<dbReference type="PANTHER" id="PTHR24291:SF50">
    <property type="entry name" value="BIFUNCTIONAL ALBAFLAVENONE MONOOXYGENASE_TERPENE SYNTHASE"/>
    <property type="match status" value="1"/>
</dbReference>
<dbReference type="InterPro" id="IPR036396">
    <property type="entry name" value="Cyt_P450_sf"/>
</dbReference>
<evidence type="ECO:0000256" key="1">
    <source>
        <dbReference type="ARBA" id="ARBA00010617"/>
    </source>
</evidence>
<reference evidence="7 8" key="1">
    <citation type="journal article" date="2010" name="Stand. Genomic Sci.">
        <title>Complete genome sequence of Rhizobium leguminosarum bv. trifolii strain WSM1325, an effective microsymbiont of annual Mediterranean clovers.</title>
        <authorList>
            <person name="Reeve W."/>
            <person name="O'Hara G."/>
            <person name="Chain P."/>
            <person name="Ardley J."/>
            <person name="Brau L."/>
            <person name="Nandesena K."/>
            <person name="Tiwari R."/>
            <person name="Copeland A."/>
            <person name="Nolan M."/>
            <person name="Han C."/>
            <person name="Brettin T."/>
            <person name="Land M."/>
            <person name="Ovchinikova G."/>
            <person name="Ivanova N."/>
            <person name="Mavromatis K."/>
            <person name="Markowitz V."/>
            <person name="Kyrpides N."/>
            <person name="Melino V."/>
            <person name="Denton M."/>
            <person name="Yates R."/>
            <person name="Howieson J."/>
        </authorList>
    </citation>
    <scope>NUCLEOTIDE SEQUENCE [LARGE SCALE GENOMIC DNA]</scope>
    <source>
        <strain evidence="7 8">WSM1325</strain>
        <plasmid evidence="8">Plasmid pR132503</plasmid>
    </source>
</reference>
<keyword evidence="2" id="KW-0349">Heme</keyword>
<dbReference type="GO" id="GO:0020037">
    <property type="term" value="F:heme binding"/>
    <property type="evidence" value="ECO:0007669"/>
    <property type="project" value="InterPro"/>
</dbReference>
<dbReference type="EMBL" id="CP001625">
    <property type="protein sequence ID" value="ACS60666.1"/>
    <property type="molecule type" value="Genomic_DNA"/>
</dbReference>
<sequence>MSPKFPEEMKRAGKNMEARVEPVTTARASLLDTFRIIRTVMAPTIAKGVIKRRSSMEALAQRRDLDVKAVRLMQRLRKTYGRGPLLVPLPFRPQLLLLDPHHVAEALEGTPMPFTPASKEKRSALAHFEPGNVLISNAARRAELRPLHEHALATNERVHPFVEHFDRIVREELQALLPLADTGVRYVSWDEFSQPWFRIVRRIVLGDSAREDEQLTNDLDDLRRRANWAFAAFANNGKLKRYQKRVAEYLRQPEPDSLISRLPNRAEVEPESQVAQWLFAFDAAGIATFRALALLGCQPDEQARAVEEADAAAADRPFARAVLIDAVRLWPTTPAILRELTEDHIIGGQTIRKGTGIIIFAPFFHRNDERLDIANRMSPTTWFDTESKPSEGLVPFSGGAAICPAHNLVPTVASLAMGAILSKATISVVEPSLDPEQLPGSLDHFEIEIRLSNRQGAAA</sequence>
<evidence type="ECO:0000256" key="6">
    <source>
        <dbReference type="ARBA" id="ARBA00023033"/>
    </source>
</evidence>
<organism evidence="7 8">
    <name type="scientific">Rhizobium leguminosarum bv. trifolii (strain WSM1325)</name>
    <dbReference type="NCBI Taxonomy" id="395491"/>
    <lineage>
        <taxon>Bacteria</taxon>
        <taxon>Pseudomonadati</taxon>
        <taxon>Pseudomonadota</taxon>
        <taxon>Alphaproteobacteria</taxon>
        <taxon>Hyphomicrobiales</taxon>
        <taxon>Rhizobiaceae</taxon>
        <taxon>Rhizobium/Agrobacterium group</taxon>
        <taxon>Rhizobium</taxon>
    </lineage>
</organism>
<geneLocation type="plasmid" evidence="7 8">
    <name>pR132503</name>
</geneLocation>
<dbReference type="Pfam" id="PF00067">
    <property type="entry name" value="p450"/>
    <property type="match status" value="1"/>
</dbReference>
<evidence type="ECO:0000313" key="8">
    <source>
        <dbReference type="Proteomes" id="UP000002256"/>
    </source>
</evidence>
<protein>
    <recommendedName>
        <fullName evidence="9">Cytochrome P450</fullName>
    </recommendedName>
</protein>
<proteinExistence type="inferred from homology"/>
<gene>
    <name evidence="7" type="ordered locus">Rleg_5900</name>
</gene>
<evidence type="ECO:0000313" key="7">
    <source>
        <dbReference type="EMBL" id="ACS60666.1"/>
    </source>
</evidence>
<dbReference type="GO" id="GO:0005506">
    <property type="term" value="F:iron ion binding"/>
    <property type="evidence" value="ECO:0007669"/>
    <property type="project" value="InterPro"/>
</dbReference>
<dbReference type="KEGG" id="rlg:Rleg_5900"/>
<keyword evidence="3" id="KW-0479">Metal-binding</keyword>
<dbReference type="InterPro" id="IPR001128">
    <property type="entry name" value="Cyt_P450"/>
</dbReference>
<dbReference type="Gene3D" id="1.10.630.10">
    <property type="entry name" value="Cytochrome P450"/>
    <property type="match status" value="1"/>
</dbReference>
<dbReference type="InterPro" id="IPR050196">
    <property type="entry name" value="Cytochrome_P450_Monoox"/>
</dbReference>
<keyword evidence="5" id="KW-0408">Iron</keyword>
<dbReference type="AlphaFoldDB" id="C6B8D4"/>
<dbReference type="CDD" id="cd20624">
    <property type="entry name" value="CYP_unk"/>
    <property type="match status" value="1"/>
</dbReference>
<comment type="similarity">
    <text evidence="1">Belongs to the cytochrome P450 family.</text>
</comment>
<evidence type="ECO:0008006" key="9">
    <source>
        <dbReference type="Google" id="ProtNLM"/>
    </source>
</evidence>
<keyword evidence="7" id="KW-0614">Plasmid</keyword>
<evidence type="ECO:0000256" key="3">
    <source>
        <dbReference type="ARBA" id="ARBA00022723"/>
    </source>
</evidence>
<evidence type="ECO:0000256" key="5">
    <source>
        <dbReference type="ARBA" id="ARBA00023004"/>
    </source>
</evidence>
<dbReference type="SUPFAM" id="SSF48264">
    <property type="entry name" value="Cytochrome P450"/>
    <property type="match status" value="1"/>
</dbReference>